<sequence length="267" mass="28435">MAIGGISNNVTSSYYKSLQSMGNSQERLSSALQINRAGDNPAGLAIAEKISGQVRGLNQASSNIQDGISMLRTSEGAMDSSHSIMQRMRELSIQASNGTLSDSDRSNIQNEINQLKDQLNTNANQTQFNTIPTNDGTLQNSQIQAGANSGQTIDITISDTSVAGLGANIDVSTQANASSAIADMDQAIRNLSSTRSDVGALENRLEQAQQNSQNAAYQQQASESRIRDADMAKEIMLFKQSGITLYSAIMTMATKSKTMGSNLSLLV</sequence>
<evidence type="ECO:0000313" key="8">
    <source>
        <dbReference type="EMBL" id="KAB2952922.1"/>
    </source>
</evidence>
<gene>
    <name evidence="8" type="ORF">F9B85_06525</name>
</gene>
<dbReference type="InterPro" id="IPR001029">
    <property type="entry name" value="Flagellin_N"/>
</dbReference>
<dbReference type="Gene3D" id="1.20.1330.10">
    <property type="entry name" value="f41 fragment of flagellin, N-terminal domain"/>
    <property type="match status" value="1"/>
</dbReference>
<proteinExistence type="inferred from homology"/>
<dbReference type="InterPro" id="IPR001492">
    <property type="entry name" value="Flagellin"/>
</dbReference>
<comment type="subcellular location">
    <subcellularLocation>
        <location evidence="4">Secreted</location>
    </subcellularLocation>
    <subcellularLocation>
        <location evidence="4">Bacterial flagellum</location>
    </subcellularLocation>
</comment>
<dbReference type="EMBL" id="WBXO01000004">
    <property type="protein sequence ID" value="KAB2952922.1"/>
    <property type="molecule type" value="Genomic_DNA"/>
</dbReference>
<dbReference type="GO" id="GO:0005576">
    <property type="term" value="C:extracellular region"/>
    <property type="evidence" value="ECO:0007669"/>
    <property type="project" value="UniProtKB-SubCell"/>
</dbReference>
<dbReference type="PANTHER" id="PTHR42792:SF2">
    <property type="entry name" value="FLAGELLIN"/>
    <property type="match status" value="1"/>
</dbReference>
<evidence type="ECO:0000313" key="9">
    <source>
        <dbReference type="Proteomes" id="UP000468766"/>
    </source>
</evidence>
<comment type="similarity">
    <text evidence="1 4">Belongs to the bacterial flagellin family.</text>
</comment>
<dbReference type="PRINTS" id="PR00207">
    <property type="entry name" value="FLAGELLIN"/>
</dbReference>
<dbReference type="AlphaFoldDB" id="A0A6I0F6C4"/>
<keyword evidence="4" id="KW-0964">Secreted</keyword>
<comment type="function">
    <text evidence="4">Flagellin is the subunit protein which polymerizes to form the filaments of bacterial flagella.</text>
</comment>
<keyword evidence="8" id="KW-0966">Cell projection</keyword>
<dbReference type="InterPro" id="IPR046358">
    <property type="entry name" value="Flagellin_C"/>
</dbReference>
<evidence type="ECO:0000256" key="3">
    <source>
        <dbReference type="ARBA" id="ARBA00023143"/>
    </source>
</evidence>
<keyword evidence="3 4" id="KW-0975">Bacterial flagellum</keyword>
<feature type="domain" description="Flagellin N-terminal" evidence="6">
    <location>
        <begin position="7"/>
        <end position="131"/>
    </location>
</feature>
<keyword evidence="9" id="KW-1185">Reference proteome</keyword>
<protein>
    <recommendedName>
        <fullName evidence="2 4">Flagellin</fullName>
    </recommendedName>
</protein>
<name>A0A6I0F6C4_9FIRM</name>
<dbReference type="OrthoDB" id="9796789at2"/>
<evidence type="ECO:0000256" key="4">
    <source>
        <dbReference type="RuleBase" id="RU362073"/>
    </source>
</evidence>
<keyword evidence="8" id="KW-0282">Flagellum</keyword>
<dbReference type="Pfam" id="PF00700">
    <property type="entry name" value="Flagellin_C"/>
    <property type="match status" value="1"/>
</dbReference>
<dbReference type="RefSeq" id="WP_151619581.1">
    <property type="nucleotide sequence ID" value="NZ_WBXO01000004.1"/>
</dbReference>
<feature type="domain" description="Flagellin C-terminal" evidence="7">
    <location>
        <begin position="183"/>
        <end position="257"/>
    </location>
</feature>
<dbReference type="SUPFAM" id="SSF64518">
    <property type="entry name" value="Phase 1 flagellin"/>
    <property type="match status" value="1"/>
</dbReference>
<organism evidence="8 9">
    <name type="scientific">Heliorestis acidaminivorans</name>
    <dbReference type="NCBI Taxonomy" id="553427"/>
    <lineage>
        <taxon>Bacteria</taxon>
        <taxon>Bacillati</taxon>
        <taxon>Bacillota</taxon>
        <taxon>Clostridia</taxon>
        <taxon>Eubacteriales</taxon>
        <taxon>Heliobacteriaceae</taxon>
        <taxon>Heliorestis</taxon>
    </lineage>
</organism>
<reference evidence="8 9" key="1">
    <citation type="submission" date="2019-10" db="EMBL/GenBank/DDBJ databases">
        <title>Whole-genome sequence of the extremophile Heliorestis acidaminivorans DSM 24790.</title>
        <authorList>
            <person name="Kyndt J.A."/>
            <person name="Meyer T.E."/>
        </authorList>
    </citation>
    <scope>NUCLEOTIDE SEQUENCE [LARGE SCALE GENOMIC DNA]</scope>
    <source>
        <strain evidence="8 9">DSM 24790</strain>
    </source>
</reference>
<dbReference type="GO" id="GO:0009288">
    <property type="term" value="C:bacterial-type flagellum"/>
    <property type="evidence" value="ECO:0007669"/>
    <property type="project" value="UniProtKB-SubCell"/>
</dbReference>
<keyword evidence="8" id="KW-0969">Cilium</keyword>
<evidence type="ECO:0000259" key="6">
    <source>
        <dbReference type="Pfam" id="PF00669"/>
    </source>
</evidence>
<accession>A0A6I0F6C4</accession>
<keyword evidence="5" id="KW-0175">Coiled coil</keyword>
<evidence type="ECO:0000259" key="7">
    <source>
        <dbReference type="Pfam" id="PF00700"/>
    </source>
</evidence>
<evidence type="ECO:0000256" key="2">
    <source>
        <dbReference type="ARBA" id="ARBA00020110"/>
    </source>
</evidence>
<feature type="coiled-coil region" evidence="5">
    <location>
        <begin position="184"/>
        <end position="218"/>
    </location>
</feature>
<comment type="caution">
    <text evidence="8">The sequence shown here is derived from an EMBL/GenBank/DDBJ whole genome shotgun (WGS) entry which is preliminary data.</text>
</comment>
<dbReference type="GO" id="GO:0005198">
    <property type="term" value="F:structural molecule activity"/>
    <property type="evidence" value="ECO:0007669"/>
    <property type="project" value="UniProtKB-UniRule"/>
</dbReference>
<dbReference type="PANTHER" id="PTHR42792">
    <property type="entry name" value="FLAGELLIN"/>
    <property type="match status" value="1"/>
</dbReference>
<evidence type="ECO:0000256" key="5">
    <source>
        <dbReference type="SAM" id="Coils"/>
    </source>
</evidence>
<dbReference type="Proteomes" id="UP000468766">
    <property type="component" value="Unassembled WGS sequence"/>
</dbReference>
<dbReference type="Pfam" id="PF00669">
    <property type="entry name" value="Flagellin_N"/>
    <property type="match status" value="1"/>
</dbReference>
<evidence type="ECO:0000256" key="1">
    <source>
        <dbReference type="ARBA" id="ARBA00005709"/>
    </source>
</evidence>